<evidence type="ECO:0000259" key="2">
    <source>
        <dbReference type="Pfam" id="PF07985"/>
    </source>
</evidence>
<keyword evidence="4" id="KW-1185">Reference proteome</keyword>
<dbReference type="InterPro" id="IPR012942">
    <property type="entry name" value="SRR1-like"/>
</dbReference>
<evidence type="ECO:0000313" key="3">
    <source>
        <dbReference type="EMBL" id="GFO38778.1"/>
    </source>
</evidence>
<evidence type="ECO:0000256" key="1">
    <source>
        <dbReference type="ARBA" id="ARBA00009856"/>
    </source>
</evidence>
<protein>
    <submittedName>
        <fullName evidence="3">Srr1-like protein</fullName>
    </submittedName>
</protein>
<dbReference type="InterPro" id="IPR040044">
    <property type="entry name" value="SRR1L"/>
</dbReference>
<dbReference type="GO" id="GO:0005737">
    <property type="term" value="C:cytoplasm"/>
    <property type="evidence" value="ECO:0007669"/>
    <property type="project" value="TreeGrafter"/>
</dbReference>
<dbReference type="GO" id="GO:0005634">
    <property type="term" value="C:nucleus"/>
    <property type="evidence" value="ECO:0007669"/>
    <property type="project" value="TreeGrafter"/>
</dbReference>
<dbReference type="PANTHER" id="PTHR28626:SF3">
    <property type="entry name" value="SRR1-LIKE PROTEIN"/>
    <property type="match status" value="1"/>
</dbReference>
<dbReference type="Proteomes" id="UP000735302">
    <property type="component" value="Unassembled WGS sequence"/>
</dbReference>
<name>A0AAV4D3T6_9GAST</name>
<dbReference type="Pfam" id="PF07985">
    <property type="entry name" value="SRR1"/>
    <property type="match status" value="1"/>
</dbReference>
<comment type="similarity">
    <text evidence="1">Belongs to the SRR1 family.</text>
</comment>
<dbReference type="AlphaFoldDB" id="A0AAV4D3T6"/>
<evidence type="ECO:0000313" key="4">
    <source>
        <dbReference type="Proteomes" id="UP000735302"/>
    </source>
</evidence>
<feature type="domain" description="SRR1-like" evidence="2">
    <location>
        <begin position="90"/>
        <end position="250"/>
    </location>
</feature>
<sequence>MKVITTYLYLAHRSASNLTMADMQDILLSDFFSQTYDQILSCLTQMCDGNCTTGGHNNFVQSESDYTYDKEYARAEQEDAQAKVETRRDVYILSYGIGNFISCLIARYQLAFLLALRDRLGAECTACEVFDPVFTSHERSVLKTFNCVLSSQNEEGKRLCSVRTIAFLPHCGKALYNNLLWRNAASPNCDSLFNLLLIGNSFQHMVERTPSRQLQKTANFVQQLQPYIREIQVDNNFTHKDIFNDLAIHWFHPSQQGVLVSCLERNCEEPVYDNCDVEFIRSKD</sequence>
<comment type="caution">
    <text evidence="3">The sequence shown here is derived from an EMBL/GenBank/DDBJ whole genome shotgun (WGS) entry which is preliminary data.</text>
</comment>
<dbReference type="EMBL" id="BLXT01007353">
    <property type="protein sequence ID" value="GFO38778.1"/>
    <property type="molecule type" value="Genomic_DNA"/>
</dbReference>
<organism evidence="3 4">
    <name type="scientific">Plakobranchus ocellatus</name>
    <dbReference type="NCBI Taxonomy" id="259542"/>
    <lineage>
        <taxon>Eukaryota</taxon>
        <taxon>Metazoa</taxon>
        <taxon>Spiralia</taxon>
        <taxon>Lophotrochozoa</taxon>
        <taxon>Mollusca</taxon>
        <taxon>Gastropoda</taxon>
        <taxon>Heterobranchia</taxon>
        <taxon>Euthyneura</taxon>
        <taxon>Panpulmonata</taxon>
        <taxon>Sacoglossa</taxon>
        <taxon>Placobranchoidea</taxon>
        <taxon>Plakobranchidae</taxon>
        <taxon>Plakobranchus</taxon>
    </lineage>
</organism>
<accession>A0AAV4D3T6</accession>
<dbReference type="PANTHER" id="PTHR28626">
    <property type="entry name" value="SRR1-LIKE PROTEIN"/>
    <property type="match status" value="1"/>
</dbReference>
<reference evidence="3 4" key="1">
    <citation type="journal article" date="2021" name="Elife">
        <title>Chloroplast acquisition without the gene transfer in kleptoplastic sea slugs, Plakobranchus ocellatus.</title>
        <authorList>
            <person name="Maeda T."/>
            <person name="Takahashi S."/>
            <person name="Yoshida T."/>
            <person name="Shimamura S."/>
            <person name="Takaki Y."/>
            <person name="Nagai Y."/>
            <person name="Toyoda A."/>
            <person name="Suzuki Y."/>
            <person name="Arimoto A."/>
            <person name="Ishii H."/>
            <person name="Satoh N."/>
            <person name="Nishiyama T."/>
            <person name="Hasebe M."/>
            <person name="Maruyama T."/>
            <person name="Minagawa J."/>
            <person name="Obokata J."/>
            <person name="Shigenobu S."/>
        </authorList>
    </citation>
    <scope>NUCLEOTIDE SEQUENCE [LARGE SCALE GENOMIC DNA]</scope>
</reference>
<proteinExistence type="inferred from homology"/>
<gene>
    <name evidence="3" type="ORF">PoB_006528300</name>
</gene>